<gene>
    <name evidence="1" type="ORF">XFF6991_360107</name>
</gene>
<name>A0A7Z7NH70_XANCH</name>
<dbReference type="AlphaFoldDB" id="A0A7Z7NH70"/>
<evidence type="ECO:0000313" key="2">
    <source>
        <dbReference type="Proteomes" id="UP000234345"/>
    </source>
</evidence>
<accession>A0A7Z7NH70</accession>
<protein>
    <submittedName>
        <fullName evidence="1">Uncharacterized protein</fullName>
    </submittedName>
</protein>
<evidence type="ECO:0000313" key="1">
    <source>
        <dbReference type="EMBL" id="SOO24494.1"/>
    </source>
</evidence>
<sequence length="173" mass="18276">MMPGRVLSTSRSDSRFCWSMVCLVTTVMVCGVSRRASVYLGEDGFCARSCCTRIASRSTAPGGADTSSGWAKAGVDSVSNTAEASGEMRGVMEGLKEDARLPPGDGLADAGWNAWMLRRLTRSAAPTAARARQAEALRNGAQARRTSGAGVERGWVHGIAGRPVVKKALRIRS</sequence>
<comment type="caution">
    <text evidence="1">The sequence shown here is derived from an EMBL/GenBank/DDBJ whole genome shotgun (WGS) entry which is preliminary data.</text>
</comment>
<reference evidence="1 2" key="1">
    <citation type="submission" date="2017-10" db="EMBL/GenBank/DDBJ databases">
        <authorList>
            <person name="Regsiter A."/>
            <person name="William W."/>
        </authorList>
    </citation>
    <scope>NUCLEOTIDE SEQUENCE [LARGE SCALE GENOMIC DNA]</scope>
    <source>
        <strain evidence="1 2">CFBP6991</strain>
    </source>
</reference>
<proteinExistence type="predicted"/>
<dbReference type="Proteomes" id="UP000234345">
    <property type="component" value="Unassembled WGS sequence"/>
</dbReference>
<organism evidence="1 2">
    <name type="scientific">Xanthomonas campestris pv. phaseoli</name>
    <dbReference type="NCBI Taxonomy" id="317013"/>
    <lineage>
        <taxon>Bacteria</taxon>
        <taxon>Pseudomonadati</taxon>
        <taxon>Pseudomonadota</taxon>
        <taxon>Gammaproteobacteria</taxon>
        <taxon>Lysobacterales</taxon>
        <taxon>Lysobacteraceae</taxon>
        <taxon>Xanthomonas</taxon>
    </lineage>
</organism>
<dbReference type="EMBL" id="OCZC01000062">
    <property type="protein sequence ID" value="SOO24494.1"/>
    <property type="molecule type" value="Genomic_DNA"/>
</dbReference>